<reference evidence="3 4" key="1">
    <citation type="submission" date="2021-02" db="EMBL/GenBank/DDBJ databases">
        <authorList>
            <person name="Park J.-S."/>
        </authorList>
    </citation>
    <scope>NUCLEOTIDE SEQUENCE [LARGE SCALE GENOMIC DNA]</scope>
    <source>
        <strain evidence="3 4">188UL20-2</strain>
    </source>
</reference>
<dbReference type="Gene3D" id="3.30.2090.10">
    <property type="entry name" value="Multidrug efflux transporter AcrB TolC docking domain, DN and DC subdomains"/>
    <property type="match status" value="2"/>
</dbReference>
<evidence type="ECO:0000313" key="4">
    <source>
        <dbReference type="Proteomes" id="UP000809621"/>
    </source>
</evidence>
<feature type="transmembrane region" description="Helical" evidence="2">
    <location>
        <begin position="905"/>
        <end position="926"/>
    </location>
</feature>
<gene>
    <name evidence="3" type="ORF">JQC93_03085</name>
</gene>
<feature type="transmembrane region" description="Helical" evidence="2">
    <location>
        <begin position="334"/>
        <end position="353"/>
    </location>
</feature>
<dbReference type="InterPro" id="IPR001036">
    <property type="entry name" value="Acrflvin-R"/>
</dbReference>
<feature type="transmembrane region" description="Helical" evidence="2">
    <location>
        <begin position="879"/>
        <end position="899"/>
    </location>
</feature>
<evidence type="ECO:0000313" key="3">
    <source>
        <dbReference type="EMBL" id="MBM7035380.1"/>
    </source>
</evidence>
<feature type="transmembrane region" description="Helical" evidence="2">
    <location>
        <begin position="463"/>
        <end position="485"/>
    </location>
</feature>
<comment type="caution">
    <text evidence="3">The sequence shown here is derived from an EMBL/GenBank/DDBJ whole genome shotgun (WGS) entry which is preliminary data.</text>
</comment>
<feature type="region of interest" description="Disordered" evidence="1">
    <location>
        <begin position="1028"/>
        <end position="1052"/>
    </location>
</feature>
<dbReference type="PANTHER" id="PTHR32063:SF29">
    <property type="entry name" value="HAE1 FAMILY EFFLUX PUMP PERMEASE COMPONENT"/>
    <property type="match status" value="1"/>
</dbReference>
<feature type="transmembrane region" description="Helical" evidence="2">
    <location>
        <begin position="980"/>
        <end position="1005"/>
    </location>
</feature>
<evidence type="ECO:0000256" key="2">
    <source>
        <dbReference type="SAM" id="Phobius"/>
    </source>
</evidence>
<sequence>MLISDISVKRPVGAIVLSLLLIVFGYISFTSLPVRELPDMDNPVVSVSTTYSGASADIIESQVTSEIESQLAGISGIDEISSTSRANSSRITVTFDYSHDINEGLSDVREAVSQAQRHLPSDADTPIITKSNSQGQGSMYISFTSETLDRTQLTDYADRVLVDRFDLIDGVSAVSVNGALNKVMYVQLIPELMAGRNVSVTDISNALRAENLEAPGGEIRNDSVTMSVRTERSYNAVEDFKYLKVKTANDGSAIYLQDVATVYEGAENENSIYNSNGAAAVGLGVEVQSDANPLQVAQKVHEEVEKVLPFLPEGSELRVDYDSTVFIERSVEEVYSTLVITGGLVVLVLYIFIGQARSTLIPAVTVPISLITAFTVAYFMGYSINLVTLMALILAIGLVVDDSIVVIENMFHHIEEGETPLVAAYKGAREVGFAVISTTVVLASVFLPITFMDGQVGLMFTEFAVVLSAAVIASSLVALTLAPVLGSKLFKQKETVNWVSRVVNAAFGRLEAGYRWLLRGSMKIRWIAPLIIVGCVYGSYQVATQVPSQLFPTEDRGVVFMMIRGAESTSFNRMAGNIEEVEEKLQVLMDQGYIAAYSSQSPAFGGNSGDNVGFVIMPLSDWSERDFSAAEATAMIRKTVGDIIDVRTIPMMPGSRGGSDEAVKFVLGGPDYTELAEWGDVLQHIAEDSPYMEGASIDYNESTPEVIIAIDKQRAADLGISYSDLSNTLNVVLGGSSVTTYVERGQEYDVYLRGSEDSFNSSTDLSQIYIRTESGGIVTLDTVADTQIVASASRLNRLNKQKVVTLSATVSEGYTLGQALDFLDQQAIEQLPADITISYSGESKDYKENQSSTLAIFGLALLIAYLILAAQFESFVSPLVVMFTVPMGILGGFIGMMLLDQSLNMYSQIGMIMLIGMVTKNGILIVEFANQLRDQGQAFEEATINAASRRLRPIMMTAFTTLAGAVPLIMSTGAGFESRVAVGSVIFFGMAFSTLVSLFVIPMMYRLLSARTKSPQFVSRQLEKQLARLKSSKKKSKQAETTEQGELESSAA</sequence>
<keyword evidence="4" id="KW-1185">Reference proteome</keyword>
<feature type="transmembrane region" description="Helical" evidence="2">
    <location>
        <begin position="524"/>
        <end position="543"/>
    </location>
</feature>
<dbReference type="Gene3D" id="3.30.70.1430">
    <property type="entry name" value="Multidrug efflux transporter AcrB pore domain"/>
    <property type="match status" value="2"/>
</dbReference>
<dbReference type="EMBL" id="JAFEUM010000001">
    <property type="protein sequence ID" value="MBM7035380.1"/>
    <property type="molecule type" value="Genomic_DNA"/>
</dbReference>
<evidence type="ECO:0000256" key="1">
    <source>
        <dbReference type="SAM" id="MobiDB-lite"/>
    </source>
</evidence>
<dbReference type="Proteomes" id="UP000809621">
    <property type="component" value="Unassembled WGS sequence"/>
</dbReference>
<dbReference type="InterPro" id="IPR027463">
    <property type="entry name" value="AcrB_DN_DC_subdom"/>
</dbReference>
<keyword evidence="2" id="KW-1133">Transmembrane helix</keyword>
<dbReference type="Gene3D" id="3.30.70.1320">
    <property type="entry name" value="Multidrug efflux transporter AcrB pore domain like"/>
    <property type="match status" value="1"/>
</dbReference>
<organism evidence="3 4">
    <name type="scientific">Vibrio ulleungensis</name>
    <dbReference type="NCBI Taxonomy" id="2807619"/>
    <lineage>
        <taxon>Bacteria</taxon>
        <taxon>Pseudomonadati</taxon>
        <taxon>Pseudomonadota</taxon>
        <taxon>Gammaproteobacteria</taxon>
        <taxon>Vibrionales</taxon>
        <taxon>Vibrionaceae</taxon>
        <taxon>Vibrio</taxon>
    </lineage>
</organism>
<name>A0ABS2HCR0_9VIBR</name>
<feature type="transmembrane region" description="Helical" evidence="2">
    <location>
        <begin position="386"/>
        <end position="411"/>
    </location>
</feature>
<dbReference type="SUPFAM" id="SSF82693">
    <property type="entry name" value="Multidrug efflux transporter AcrB pore domain, PN1, PN2, PC1 and PC2 subdomains"/>
    <property type="match status" value="3"/>
</dbReference>
<dbReference type="PANTHER" id="PTHR32063">
    <property type="match status" value="1"/>
</dbReference>
<dbReference type="SUPFAM" id="SSF82714">
    <property type="entry name" value="Multidrug efflux transporter AcrB TolC docking domain, DN and DC subdomains"/>
    <property type="match status" value="2"/>
</dbReference>
<proteinExistence type="predicted"/>
<dbReference type="SUPFAM" id="SSF82866">
    <property type="entry name" value="Multidrug efflux transporter AcrB transmembrane domain"/>
    <property type="match status" value="2"/>
</dbReference>
<feature type="transmembrane region" description="Helical" evidence="2">
    <location>
        <begin position="854"/>
        <end position="872"/>
    </location>
</feature>
<feature type="transmembrane region" description="Helical" evidence="2">
    <location>
        <begin position="431"/>
        <end position="451"/>
    </location>
</feature>
<feature type="transmembrane region" description="Helical" evidence="2">
    <location>
        <begin position="360"/>
        <end position="380"/>
    </location>
</feature>
<dbReference type="RefSeq" id="WP_205156986.1">
    <property type="nucleotide sequence ID" value="NZ_JAFEUM010000001.1"/>
</dbReference>
<dbReference type="Pfam" id="PF00873">
    <property type="entry name" value="ACR_tran"/>
    <property type="match status" value="1"/>
</dbReference>
<dbReference type="PRINTS" id="PR00702">
    <property type="entry name" value="ACRIFLAVINRP"/>
</dbReference>
<keyword evidence="2" id="KW-0472">Membrane</keyword>
<accession>A0ABS2HCR0</accession>
<dbReference type="Gene3D" id="3.30.70.1440">
    <property type="entry name" value="Multidrug efflux transporter AcrB pore domain"/>
    <property type="match status" value="1"/>
</dbReference>
<feature type="transmembrane region" description="Helical" evidence="2">
    <location>
        <begin position="954"/>
        <end position="974"/>
    </location>
</feature>
<keyword evidence="2" id="KW-0812">Transmembrane</keyword>
<dbReference type="Gene3D" id="1.20.1640.10">
    <property type="entry name" value="Multidrug efflux transporter AcrB transmembrane domain"/>
    <property type="match status" value="2"/>
</dbReference>
<feature type="transmembrane region" description="Helical" evidence="2">
    <location>
        <begin position="12"/>
        <end position="29"/>
    </location>
</feature>
<protein>
    <submittedName>
        <fullName evidence="3">Efflux RND transporter permease subunit</fullName>
    </submittedName>
</protein>